<dbReference type="Gene3D" id="3.40.390.10">
    <property type="entry name" value="Collagenase (Catalytic Domain)"/>
    <property type="match status" value="1"/>
</dbReference>
<evidence type="ECO:0000259" key="16">
    <source>
        <dbReference type="PROSITE" id="PS51864"/>
    </source>
</evidence>
<proteinExistence type="inferred from homology"/>
<dbReference type="EMBL" id="FN654288">
    <property type="protein sequence ID" value="CBY30940.1"/>
    <property type="molecule type" value="Genomic_DNA"/>
</dbReference>
<dbReference type="SMART" id="SM00042">
    <property type="entry name" value="CUB"/>
    <property type="match status" value="3"/>
</dbReference>
<dbReference type="GO" id="GO:0005615">
    <property type="term" value="C:extracellular space"/>
    <property type="evidence" value="ECO:0007669"/>
    <property type="project" value="TreeGrafter"/>
</dbReference>
<dbReference type="InterPro" id="IPR001507">
    <property type="entry name" value="ZP_dom"/>
</dbReference>
<dbReference type="GO" id="GO:0008270">
    <property type="term" value="F:zinc ion binding"/>
    <property type="evidence" value="ECO:0007669"/>
    <property type="project" value="UniProtKB-UniRule"/>
</dbReference>
<dbReference type="SMART" id="SM00235">
    <property type="entry name" value="ZnMc"/>
    <property type="match status" value="1"/>
</dbReference>
<dbReference type="GO" id="GO:0004252">
    <property type="term" value="F:serine-type endopeptidase activity"/>
    <property type="evidence" value="ECO:0007669"/>
    <property type="project" value="InterPro"/>
</dbReference>
<comment type="similarity">
    <text evidence="9">Belongs to the peptidase S1 family. CLIP subfamily.</text>
</comment>
<feature type="binding site" evidence="11">
    <location>
        <position position="210"/>
    </location>
    <ligand>
        <name>Zn(2+)</name>
        <dbReference type="ChEBI" id="CHEBI:29105"/>
        <note>catalytic</note>
    </ligand>
</feature>
<evidence type="ECO:0000256" key="9">
    <source>
        <dbReference type="ARBA" id="ARBA00024195"/>
    </source>
</evidence>
<dbReference type="SUPFAM" id="SSF49854">
    <property type="entry name" value="Spermadhesin, CUB domain"/>
    <property type="match status" value="3"/>
</dbReference>
<dbReference type="PANTHER" id="PTHR24255">
    <property type="entry name" value="COMPLEMENT COMPONENT 1, S SUBCOMPONENT-RELATED"/>
    <property type="match status" value="1"/>
</dbReference>
<dbReference type="PANTHER" id="PTHR24255:SF31">
    <property type="entry name" value="CUBILIN-LIKE PROTEIN"/>
    <property type="match status" value="1"/>
</dbReference>
<keyword evidence="6 11" id="KW-0862">Zinc</keyword>
<dbReference type="PROSITE" id="PS01180">
    <property type="entry name" value="CUB"/>
    <property type="match status" value="3"/>
</dbReference>
<dbReference type="Gene3D" id="2.60.120.290">
    <property type="entry name" value="Spermadhesin, CUB domain"/>
    <property type="match status" value="3"/>
</dbReference>
<dbReference type="Pfam" id="PF00431">
    <property type="entry name" value="CUB"/>
    <property type="match status" value="3"/>
</dbReference>
<dbReference type="PROSITE" id="PS51034">
    <property type="entry name" value="ZP_2"/>
    <property type="match status" value="1"/>
</dbReference>
<dbReference type="InterPro" id="IPR001506">
    <property type="entry name" value="Peptidase_M12A"/>
</dbReference>
<dbReference type="InterPro" id="IPR035914">
    <property type="entry name" value="Sperma_CUB_dom_sf"/>
</dbReference>
<dbReference type="Gene3D" id="2.60.40.3210">
    <property type="entry name" value="Zona pellucida, ZP-N domain"/>
    <property type="match status" value="1"/>
</dbReference>
<dbReference type="InterPro" id="IPR006026">
    <property type="entry name" value="Peptidase_Metallo"/>
</dbReference>
<evidence type="ECO:0000259" key="15">
    <source>
        <dbReference type="PROSITE" id="PS51034"/>
    </source>
</evidence>
<evidence type="ECO:0000256" key="4">
    <source>
        <dbReference type="ARBA" id="ARBA00022729"/>
    </source>
</evidence>
<feature type="domain" description="Peptidase M12A" evidence="16">
    <location>
        <begin position="88"/>
        <end position="287"/>
    </location>
</feature>
<reference evidence="17" key="1">
    <citation type="journal article" date="2010" name="Science">
        <title>Plasticity of animal genome architecture unmasked by rapid evolution of a pelagic tunicate.</title>
        <authorList>
            <person name="Denoeud F."/>
            <person name="Henriet S."/>
            <person name="Mungpakdee S."/>
            <person name="Aury J.M."/>
            <person name="Da Silva C."/>
            <person name="Brinkmann H."/>
            <person name="Mikhaleva J."/>
            <person name="Olsen L.C."/>
            <person name="Jubin C."/>
            <person name="Canestro C."/>
            <person name="Bouquet J.M."/>
            <person name="Danks G."/>
            <person name="Poulain J."/>
            <person name="Campsteijn C."/>
            <person name="Adamski M."/>
            <person name="Cross I."/>
            <person name="Yadetie F."/>
            <person name="Muffato M."/>
            <person name="Louis A."/>
            <person name="Butcher S."/>
            <person name="Tsagkogeorga G."/>
            <person name="Konrad A."/>
            <person name="Singh S."/>
            <person name="Jensen M.F."/>
            <person name="Cong E.H."/>
            <person name="Eikeseth-Otteraa H."/>
            <person name="Noel B."/>
            <person name="Anthouard V."/>
            <person name="Porcel B.M."/>
            <person name="Kachouri-Lafond R."/>
            <person name="Nishino A."/>
            <person name="Ugolini M."/>
            <person name="Chourrout P."/>
            <person name="Nishida H."/>
            <person name="Aasland R."/>
            <person name="Huzurbazar S."/>
            <person name="Westhof E."/>
            <person name="Delsuc F."/>
            <person name="Lehrach H."/>
            <person name="Reinhardt R."/>
            <person name="Weissenbach J."/>
            <person name="Roy S.W."/>
            <person name="Artiguenave F."/>
            <person name="Postlethwait J.H."/>
            <person name="Manak J.R."/>
            <person name="Thompson E.M."/>
            <person name="Jaillon O."/>
            <person name="Du Pasquier L."/>
            <person name="Boudinot P."/>
            <person name="Liberles D.A."/>
            <person name="Volff J.N."/>
            <person name="Philippe H."/>
            <person name="Lenhard B."/>
            <person name="Roest Crollius H."/>
            <person name="Wincker P."/>
            <person name="Chourrout D."/>
        </authorList>
    </citation>
    <scope>NUCLEOTIDE SEQUENCE [LARGE SCALE GENOMIC DNA]</scope>
</reference>
<feature type="domain" description="CUB" evidence="13">
    <location>
        <begin position="566"/>
        <end position="676"/>
    </location>
</feature>
<keyword evidence="1" id="KW-0768">Sushi</keyword>
<dbReference type="PROSITE" id="PS50240">
    <property type="entry name" value="TRYPSIN_DOM"/>
    <property type="match status" value="1"/>
</dbReference>
<dbReference type="Pfam" id="PF00089">
    <property type="entry name" value="Trypsin"/>
    <property type="match status" value="1"/>
</dbReference>
<evidence type="ECO:0000256" key="12">
    <source>
        <dbReference type="RuleBase" id="RU363034"/>
    </source>
</evidence>
<dbReference type="InterPro" id="IPR042235">
    <property type="entry name" value="ZP-C_dom"/>
</dbReference>
<dbReference type="InterPro" id="IPR009003">
    <property type="entry name" value="Peptidase_S1_PA"/>
</dbReference>
<name>E4Y5P0_OIKDI</name>
<keyword evidence="12" id="KW-0720">Serine protease</keyword>
<dbReference type="InterPro" id="IPR018114">
    <property type="entry name" value="TRYPSIN_HIS"/>
</dbReference>
<sequence>MKLFSFGLAGALAKVEDAKEWLKKRKISVILIWPIQLELPVAEENPHADWHNGPHGDIILTEWQEQQLKGLGIDTSTYKVDHTVVQQKGLKAEGTFNKWNELNVEGKIIVPYFLDDTVTESLRQIIHDELADFSYSLGCIEMVYDPALTHDHGVYVFGETSSGDGCWSYVGECPNCGRTDYPEMQDGWQALRLPDWCIDGAGGVHHEFLHAMGLLHEQDRPDFEEHFEVNSEGGSMTEEGWFNTGHVLEPSSNLMYSGFTLKNGLSYSSHDLLTTTDAIQVWKQYCEVNYSQFSLPAMATCPSPDVVDAIRPVFEHRFCDGFNNCLGGEDEGSEIVRCEADLNSDGCCASVRMSLFNHDCAENGIVNGKISYACENGHELRWEDGYGWLYANCNFEVANCVNNADESGFECECKYEFPNCNTATTSTQAPTTTTEPSCNLIQEGSGTVTSPGFPNNYENYENCTYTLIADEGKTIRITFDSFTVEDCSSCSCDALTILENRYCGEDFGNGTIGSPPSRTIDIDQESAVLTWTTDYSVTRSGFNFTWESVGDTTTTTDAPTTTESPSCDVIQEGSGTMTSPGFPNYYRNSENCTYTLNADPGKIIRITFDNFIVESTSSCSFDALTILGQKYCGNIDESGSYAPPRTMDLYFESLEIFWTTDPTVVFTGWSFNWESVYTEFNPRTSVITQGLQGCTRNQNYPAEITQTIKKEQATKKFDQEEPVRIIGGVSAEANQWPWIARLRMMDSSGNAGRCGGTVVDNNWVLSAAHCCDGAQDIYATFSDLSSSNTNEANEYTIQADRYVVHPAYAGSGYDLCLIHFTEDIIAADNDGDVEMACVSETLPDHGSACWIAGWGTTESGFLSDDLLQAGVNIMDQEYCIANTGYDSLEEDDICAGIPDLNNDGNTDGGVDSCQGDSGGPLICDFNGKATLVGAVSRGYGCAYEGWPGLYSALSTSYDWIQEIVKDSHQVECDVIQEGSGTVTSPGFPNNYENYENCTYTLIADEGKTIRITFDSFTVEDCYSCSCDALTILENRYCGEDFGNGTIGSPPSRTIDIDQESAVLTWTTDFSVTRTGFNFTWESVGPEGCEATINDSTVSCNRGNMIIEVPVCALEENNINPNGVYMDTENCRGQVVGENLVFDAGAEGCMVEPNRSNDLYVYNATILSGAESSMISRHAGLELKFSCVLERRQTVSLESGVNVNVNYIFVDFGFELGAFEIEMTVYNSSAFLVPATVEHVFHVPEKVYIGVSNKDSQLSAAFERCVAFPEDDPSLEYTLIENACSVDPATAILSSGSSPDATFEFEAFQFSHSMAPISIECEISICEAEDCNVCQSGRRRRRAANQNRIEKIKATILAQN</sequence>
<feature type="binding site" evidence="11">
    <location>
        <position position="216"/>
    </location>
    <ligand>
        <name>Zn(2+)</name>
        <dbReference type="ChEBI" id="CHEBI:29105"/>
        <note>catalytic</note>
    </ligand>
</feature>
<dbReference type="SMART" id="SM00241">
    <property type="entry name" value="ZP"/>
    <property type="match status" value="1"/>
</dbReference>
<evidence type="ECO:0000256" key="10">
    <source>
        <dbReference type="PROSITE-ProRule" id="PRU00059"/>
    </source>
</evidence>
<dbReference type="Gene3D" id="2.40.10.10">
    <property type="entry name" value="Trypsin-like serine proteases"/>
    <property type="match status" value="1"/>
</dbReference>
<feature type="binding site" evidence="11">
    <location>
        <position position="206"/>
    </location>
    <ligand>
        <name>Zn(2+)</name>
        <dbReference type="ChEBI" id="CHEBI:29105"/>
        <note>catalytic</note>
    </ligand>
</feature>
<dbReference type="InterPro" id="IPR001314">
    <property type="entry name" value="Peptidase_S1A"/>
</dbReference>
<feature type="domain" description="CUB" evidence="13">
    <location>
        <begin position="971"/>
        <end position="1083"/>
    </location>
</feature>
<dbReference type="InterPro" id="IPR043504">
    <property type="entry name" value="Peptidase_S1_PA_chymotrypsin"/>
</dbReference>
<dbReference type="InterPro" id="IPR001254">
    <property type="entry name" value="Trypsin_dom"/>
</dbReference>
<dbReference type="FunFam" id="2.40.10.10:FF:000002">
    <property type="entry name" value="Transmembrane protease serine"/>
    <property type="match status" value="1"/>
</dbReference>
<dbReference type="GO" id="GO:0006508">
    <property type="term" value="P:proteolysis"/>
    <property type="evidence" value="ECO:0007669"/>
    <property type="project" value="UniProtKB-KW"/>
</dbReference>
<dbReference type="InterPro" id="IPR000859">
    <property type="entry name" value="CUB_dom"/>
</dbReference>
<dbReference type="CDD" id="cd00041">
    <property type="entry name" value="CUB"/>
    <property type="match status" value="3"/>
</dbReference>
<dbReference type="CDD" id="cd00190">
    <property type="entry name" value="Tryp_SPc"/>
    <property type="match status" value="1"/>
</dbReference>
<evidence type="ECO:0000313" key="17">
    <source>
        <dbReference type="EMBL" id="CBY30940.1"/>
    </source>
</evidence>
<dbReference type="SMART" id="SM00020">
    <property type="entry name" value="Tryp_SPc"/>
    <property type="match status" value="1"/>
</dbReference>
<evidence type="ECO:0000256" key="3">
    <source>
        <dbReference type="ARBA" id="ARBA00022723"/>
    </source>
</evidence>
<feature type="domain" description="Peptidase S1" evidence="14">
    <location>
        <begin position="725"/>
        <end position="965"/>
    </location>
</feature>
<dbReference type="SUPFAM" id="SSF50494">
    <property type="entry name" value="Trypsin-like serine proteases"/>
    <property type="match status" value="1"/>
</dbReference>
<dbReference type="InterPro" id="IPR024079">
    <property type="entry name" value="MetalloPept_cat_dom_sf"/>
</dbReference>
<dbReference type="Gene3D" id="2.60.40.4100">
    <property type="entry name" value="Zona pellucida, ZP-C domain"/>
    <property type="match status" value="1"/>
</dbReference>
<gene>
    <name evidence="17" type="ORF">GSOID_T00018887001</name>
</gene>
<dbReference type="InterPro" id="IPR033116">
    <property type="entry name" value="TRYPSIN_SER"/>
</dbReference>
<feature type="active site" evidence="11">
    <location>
        <position position="207"/>
    </location>
</feature>
<keyword evidence="7 11" id="KW-0482">Metalloprotease</keyword>
<evidence type="ECO:0000256" key="5">
    <source>
        <dbReference type="ARBA" id="ARBA00022801"/>
    </source>
</evidence>
<dbReference type="Pfam" id="PF01400">
    <property type="entry name" value="Astacin"/>
    <property type="match status" value="1"/>
</dbReference>
<dbReference type="Proteomes" id="UP000011014">
    <property type="component" value="Unassembled WGS sequence"/>
</dbReference>
<evidence type="ECO:0000259" key="14">
    <source>
        <dbReference type="PROSITE" id="PS50240"/>
    </source>
</evidence>
<dbReference type="PROSITE" id="PS51864">
    <property type="entry name" value="ASTACIN"/>
    <property type="match status" value="1"/>
</dbReference>
<protein>
    <submittedName>
        <fullName evidence="17">Uncharacterized protein</fullName>
    </submittedName>
</protein>
<evidence type="ECO:0000259" key="13">
    <source>
        <dbReference type="PROSITE" id="PS01180"/>
    </source>
</evidence>
<evidence type="ECO:0000256" key="7">
    <source>
        <dbReference type="ARBA" id="ARBA00023049"/>
    </source>
</evidence>
<dbReference type="PROSITE" id="PS00135">
    <property type="entry name" value="TRYPSIN_SER"/>
    <property type="match status" value="1"/>
</dbReference>
<keyword evidence="4" id="KW-0732">Signal</keyword>
<evidence type="ECO:0000256" key="6">
    <source>
        <dbReference type="ARBA" id="ARBA00022833"/>
    </source>
</evidence>
<keyword evidence="2 11" id="KW-0645">Protease</keyword>
<comment type="caution">
    <text evidence="10">Lacks conserved residue(s) required for the propagation of feature annotation.</text>
</comment>
<evidence type="ECO:0000256" key="11">
    <source>
        <dbReference type="PROSITE-ProRule" id="PRU01211"/>
    </source>
</evidence>
<evidence type="ECO:0000256" key="2">
    <source>
        <dbReference type="ARBA" id="ARBA00022670"/>
    </source>
</evidence>
<dbReference type="PRINTS" id="PR00722">
    <property type="entry name" value="CHYMOTRYPSIN"/>
</dbReference>
<dbReference type="SUPFAM" id="SSF55486">
    <property type="entry name" value="Metalloproteases ('zincins'), catalytic domain"/>
    <property type="match status" value="1"/>
</dbReference>
<keyword evidence="8" id="KW-1015">Disulfide bond</keyword>
<accession>E4Y5P0</accession>
<keyword evidence="3 11" id="KW-0479">Metal-binding</keyword>
<dbReference type="PROSITE" id="PS00134">
    <property type="entry name" value="TRYPSIN_HIS"/>
    <property type="match status" value="1"/>
</dbReference>
<feature type="domain" description="CUB" evidence="13">
    <location>
        <begin position="420"/>
        <end position="549"/>
    </location>
</feature>
<dbReference type="GO" id="GO:0004222">
    <property type="term" value="F:metalloendopeptidase activity"/>
    <property type="evidence" value="ECO:0007669"/>
    <property type="project" value="UniProtKB-UniRule"/>
</dbReference>
<evidence type="ECO:0000256" key="8">
    <source>
        <dbReference type="ARBA" id="ARBA00023157"/>
    </source>
</evidence>
<comment type="cofactor">
    <cofactor evidence="11">
        <name>Zn(2+)</name>
        <dbReference type="ChEBI" id="CHEBI:29105"/>
    </cofactor>
    <text evidence="11">Binds 1 zinc ion per subunit.</text>
</comment>
<feature type="domain" description="ZP" evidence="15">
    <location>
        <begin position="1098"/>
        <end position="1340"/>
    </location>
</feature>
<keyword evidence="5 11" id="KW-0378">Hydrolase</keyword>
<evidence type="ECO:0000256" key="1">
    <source>
        <dbReference type="ARBA" id="ARBA00022659"/>
    </source>
</evidence>
<organism evidence="17">
    <name type="scientific">Oikopleura dioica</name>
    <name type="common">Tunicate</name>
    <dbReference type="NCBI Taxonomy" id="34765"/>
    <lineage>
        <taxon>Eukaryota</taxon>
        <taxon>Metazoa</taxon>
        <taxon>Chordata</taxon>
        <taxon>Tunicata</taxon>
        <taxon>Appendicularia</taxon>
        <taxon>Copelata</taxon>
        <taxon>Oikopleuridae</taxon>
        <taxon>Oikopleura</taxon>
    </lineage>
</organism>